<evidence type="ECO:0000313" key="3">
    <source>
        <dbReference type="EMBL" id="MBI2677333.1"/>
    </source>
</evidence>
<dbReference type="NCBIfam" id="TIGR04336">
    <property type="entry name" value="AmmeMemoSam_B"/>
    <property type="match status" value="1"/>
</dbReference>
<dbReference type="PANTHER" id="PTHR11060">
    <property type="entry name" value="PROTEIN MEMO1"/>
    <property type="match status" value="1"/>
</dbReference>
<dbReference type="Proteomes" id="UP000779809">
    <property type="component" value="Unassembled WGS sequence"/>
</dbReference>
<comment type="caution">
    <text evidence="3">The sequence shown here is derived from an EMBL/GenBank/DDBJ whole genome shotgun (WGS) entry which is preliminary data.</text>
</comment>
<sequence length="271" mass="28906">MNSDETVRQPAVAGKFYPGEAELLRHDVLLYLETGGEKQRALGCVVPHAGYMYSGHVAGAVYARLALPRRLVILCPNHTGAGEPLAIMSSGAWMTPLGEARIDSALAAELKSAFPYLEEDEAAHRAEHSLEVQLPFLQVALGDFTFVPVCLGVGQLAVLQAFGQAIAGVLKDREDVMVIASSDMNHYESDSITRVKDHKAIECILALDATGLHQTVRREGISMCGYGPTVAMLTATKSLGATQGELVKYATSGDISGDREMVVGYAGMTIA</sequence>
<name>A0A932A603_9BACT</name>
<evidence type="ECO:0000256" key="2">
    <source>
        <dbReference type="HAMAP-Rule" id="MF_00055"/>
    </source>
</evidence>
<dbReference type="InterPro" id="IPR002737">
    <property type="entry name" value="MEMO1_fam"/>
</dbReference>
<dbReference type="AlphaFoldDB" id="A0A932A603"/>
<accession>A0A932A603</accession>
<evidence type="ECO:0000256" key="1">
    <source>
        <dbReference type="ARBA" id="ARBA00006315"/>
    </source>
</evidence>
<protein>
    <recommendedName>
        <fullName evidence="2">MEMO1 family protein HYX28_00975</fullName>
    </recommendedName>
</protein>
<dbReference type="SUPFAM" id="SSF53213">
    <property type="entry name" value="LigB-like"/>
    <property type="match status" value="1"/>
</dbReference>
<gene>
    <name evidence="3" type="primary">amrB</name>
    <name evidence="3" type="ORF">HYX28_00975</name>
</gene>
<dbReference type="Pfam" id="PF01875">
    <property type="entry name" value="Memo"/>
    <property type="match status" value="1"/>
</dbReference>
<evidence type="ECO:0000313" key="4">
    <source>
        <dbReference type="Proteomes" id="UP000779809"/>
    </source>
</evidence>
<comment type="similarity">
    <text evidence="1 2">Belongs to the MEMO1 family.</text>
</comment>
<dbReference type="Gene3D" id="3.40.830.10">
    <property type="entry name" value="LigB-like"/>
    <property type="match status" value="1"/>
</dbReference>
<dbReference type="PANTHER" id="PTHR11060:SF0">
    <property type="entry name" value="PROTEIN MEMO1"/>
    <property type="match status" value="1"/>
</dbReference>
<dbReference type="HAMAP" id="MF_00055">
    <property type="entry name" value="MEMO1"/>
    <property type="match status" value="1"/>
</dbReference>
<dbReference type="EMBL" id="JACPNR010000004">
    <property type="protein sequence ID" value="MBI2677333.1"/>
    <property type="molecule type" value="Genomic_DNA"/>
</dbReference>
<proteinExistence type="inferred from homology"/>
<organism evidence="3 4">
    <name type="scientific">Candidatus Korobacter versatilis</name>
    <dbReference type="NCBI Taxonomy" id="658062"/>
    <lineage>
        <taxon>Bacteria</taxon>
        <taxon>Pseudomonadati</taxon>
        <taxon>Acidobacteriota</taxon>
        <taxon>Terriglobia</taxon>
        <taxon>Terriglobales</taxon>
        <taxon>Candidatus Korobacteraceae</taxon>
        <taxon>Candidatus Korobacter</taxon>
    </lineage>
</organism>
<reference evidence="3" key="1">
    <citation type="submission" date="2020-07" db="EMBL/GenBank/DDBJ databases">
        <title>Huge and variable diversity of episymbiotic CPR bacteria and DPANN archaea in groundwater ecosystems.</title>
        <authorList>
            <person name="He C.Y."/>
            <person name="Keren R."/>
            <person name="Whittaker M."/>
            <person name="Farag I.F."/>
            <person name="Doudna J."/>
            <person name="Cate J.H.D."/>
            <person name="Banfield J.F."/>
        </authorList>
    </citation>
    <scope>NUCLEOTIDE SEQUENCE</scope>
    <source>
        <strain evidence="3">NC_groundwater_580_Pr5_B-0.1um_64_19</strain>
    </source>
</reference>
<dbReference type="CDD" id="cd07361">
    <property type="entry name" value="MEMO_like"/>
    <property type="match status" value="1"/>
</dbReference>